<feature type="domain" description="Transglycosylase SLT" evidence="4">
    <location>
        <begin position="545"/>
        <end position="592"/>
    </location>
</feature>
<comment type="caution">
    <text evidence="6">The sequence shown here is derived from an EMBL/GenBank/DDBJ whole genome shotgun (WGS) entry which is preliminary data.</text>
</comment>
<keyword evidence="7" id="KW-1185">Reference proteome</keyword>
<gene>
    <name evidence="6" type="ORF">D3P04_03000</name>
</gene>
<name>A0A418T447_9RHOB</name>
<dbReference type="PANTHER" id="PTHR21666">
    <property type="entry name" value="PEPTIDASE-RELATED"/>
    <property type="match status" value="1"/>
</dbReference>
<keyword evidence="3" id="KW-0472">Membrane</keyword>
<dbReference type="Pfam" id="PF01464">
    <property type="entry name" value="SLT"/>
    <property type="match status" value="1"/>
</dbReference>
<dbReference type="Gene3D" id="1.10.530.10">
    <property type="match status" value="1"/>
</dbReference>
<feature type="domain" description="M23ase beta-sheet core" evidence="5">
    <location>
        <begin position="440"/>
        <end position="531"/>
    </location>
</feature>
<dbReference type="InterPro" id="IPR016047">
    <property type="entry name" value="M23ase_b-sheet_dom"/>
</dbReference>
<dbReference type="CDD" id="cd12797">
    <property type="entry name" value="M23_peptidase"/>
    <property type="match status" value="1"/>
</dbReference>
<dbReference type="SUPFAM" id="SSF51261">
    <property type="entry name" value="Duplicated hybrid motif"/>
    <property type="match status" value="1"/>
</dbReference>
<evidence type="ECO:0000313" key="6">
    <source>
        <dbReference type="EMBL" id="RJE87907.1"/>
    </source>
</evidence>
<accession>A0A418T447</accession>
<keyword evidence="3" id="KW-1133">Transmembrane helix</keyword>
<evidence type="ECO:0000256" key="2">
    <source>
        <dbReference type="SAM" id="MobiDB-lite"/>
    </source>
</evidence>
<dbReference type="InterPro" id="IPR008258">
    <property type="entry name" value="Transglycosylase_SLT_dom_1"/>
</dbReference>
<dbReference type="InterPro" id="IPR023346">
    <property type="entry name" value="Lysozyme-like_dom_sf"/>
</dbReference>
<comment type="similarity">
    <text evidence="1">Belongs to the virb1 family.</text>
</comment>
<evidence type="ECO:0000256" key="1">
    <source>
        <dbReference type="ARBA" id="ARBA00009387"/>
    </source>
</evidence>
<dbReference type="Pfam" id="PF01551">
    <property type="entry name" value="Peptidase_M23"/>
    <property type="match status" value="1"/>
</dbReference>
<proteinExistence type="inferred from homology"/>
<dbReference type="InterPro" id="IPR050570">
    <property type="entry name" value="Cell_wall_metabolism_enzyme"/>
</dbReference>
<keyword evidence="3" id="KW-0812">Transmembrane</keyword>
<feature type="transmembrane region" description="Helical" evidence="3">
    <location>
        <begin position="24"/>
        <end position="45"/>
    </location>
</feature>
<dbReference type="SUPFAM" id="SSF53955">
    <property type="entry name" value="Lysozyme-like"/>
    <property type="match status" value="1"/>
</dbReference>
<dbReference type="GO" id="GO:0004222">
    <property type="term" value="F:metalloendopeptidase activity"/>
    <property type="evidence" value="ECO:0007669"/>
    <property type="project" value="TreeGrafter"/>
</dbReference>
<dbReference type="AlphaFoldDB" id="A0A418T447"/>
<dbReference type="RefSeq" id="WP_119745824.1">
    <property type="nucleotide sequence ID" value="NZ_QZCG01000002.1"/>
</dbReference>
<evidence type="ECO:0000256" key="3">
    <source>
        <dbReference type="SAM" id="Phobius"/>
    </source>
</evidence>
<evidence type="ECO:0008006" key="8">
    <source>
        <dbReference type="Google" id="ProtNLM"/>
    </source>
</evidence>
<dbReference type="PANTHER" id="PTHR21666:SF270">
    <property type="entry name" value="MUREIN HYDROLASE ACTIVATOR ENVC"/>
    <property type="match status" value="1"/>
</dbReference>
<dbReference type="Proteomes" id="UP000284202">
    <property type="component" value="Unassembled WGS sequence"/>
</dbReference>
<evidence type="ECO:0000313" key="7">
    <source>
        <dbReference type="Proteomes" id="UP000284202"/>
    </source>
</evidence>
<sequence>MIGVDPRFQKMGRAARRRRFRLRLFRWTGGISTIALAAFLGIRYFQPDFNALFRFGDQNEALVQVESEFDIAPVVRSDTFTNIPGDPLIIPTSDDGEAPEIREKPVPSDPAITRRLPAALRAVAVLESELVLSNRQLVATLPSTREEFALFQSERNRARLIDAAADDTNIGGAFNAGQEPTSSTVFLRDSAYRTSLWREIVLETTAPVAIGELLERNGFDDGNAAYLEQRIRDQLSLKEALPTGSLLALRYRMQSGQRQVIQLALYDAEGFVGALGMSSAGQLVPSADAWADQSLLEQALSSEGKEGQDAGQQRLLDLIYSAALRNDIPTQVAGEAIAMMAKVYDLDSYADKSDRLTLIYAPGSDGDPGAILYIGVTGKAGARECYVVPDEEEGFECYAPGSRVRESEGGLQMIAPVAGVLSQRFVPPAEGQQDRGRVIWSAPTGSPVVAAGDGEVTLASVGGENGVQVEITHPNGMISRYSGLASLSGKVAQGGKISHGTAIGSVGRPLDDGQDTGLVFQLLKDGQPVDPMSYLSSAGQVMASNAVEALIGQIIQVESAGNARAKNPRSSAAGLGQFIDSTWLRMMRNYRPDLVASLSPRELLDLRFDPGMSREMVRRLAQENEAFLRARGHSITAGRLYLAHFLGPAGADLALRADPSLPVGSVMGAGVVSANPFLRGYSLGDLRNWAERKMSGRSNPAFIAPEPPLSPEVRAYIAAIDQLRGPEPG</sequence>
<dbReference type="EMBL" id="QZCG01000002">
    <property type="protein sequence ID" value="RJE87907.1"/>
    <property type="molecule type" value="Genomic_DNA"/>
</dbReference>
<feature type="region of interest" description="Disordered" evidence="2">
    <location>
        <begin position="86"/>
        <end position="108"/>
    </location>
</feature>
<dbReference type="InterPro" id="IPR011055">
    <property type="entry name" value="Dup_hybrid_motif"/>
</dbReference>
<evidence type="ECO:0000259" key="4">
    <source>
        <dbReference type="Pfam" id="PF01464"/>
    </source>
</evidence>
<evidence type="ECO:0000259" key="5">
    <source>
        <dbReference type="Pfam" id="PF01551"/>
    </source>
</evidence>
<organism evidence="6 7">
    <name type="scientific">Paracoccus onubensis</name>
    <dbReference type="NCBI Taxonomy" id="1675788"/>
    <lineage>
        <taxon>Bacteria</taxon>
        <taxon>Pseudomonadati</taxon>
        <taxon>Pseudomonadota</taxon>
        <taxon>Alphaproteobacteria</taxon>
        <taxon>Rhodobacterales</taxon>
        <taxon>Paracoccaceae</taxon>
        <taxon>Paracoccus</taxon>
    </lineage>
</organism>
<dbReference type="OrthoDB" id="9805070at2"/>
<reference evidence="7" key="1">
    <citation type="submission" date="2018-09" db="EMBL/GenBank/DDBJ databases">
        <title>Acidovorax cavernicola nov. sp. isolated from Gruta de las Maravillas (Aracena, Spain).</title>
        <authorList>
            <person name="Jurado V."/>
            <person name="Gutierrez-Patricio S."/>
            <person name="Gonzalez-Pimentel J.L."/>
            <person name="Miller A.Z."/>
            <person name="Laiz L."/>
            <person name="Saiz-Jimenez C."/>
        </authorList>
    </citation>
    <scope>NUCLEOTIDE SEQUENCE [LARGE SCALE GENOMIC DNA]</scope>
    <source>
        <strain evidence="7">1011MAR3C25</strain>
    </source>
</reference>
<dbReference type="Gene3D" id="2.70.70.10">
    <property type="entry name" value="Glucose Permease (Domain IIA)"/>
    <property type="match status" value="1"/>
</dbReference>
<protein>
    <recommendedName>
        <fullName evidence="8">M23 family metallopeptidase</fullName>
    </recommendedName>
</protein>